<proteinExistence type="predicted"/>
<evidence type="ECO:0000313" key="1">
    <source>
        <dbReference type="EnsemblPlants" id="AVESA.00010b.r2.2CG0295710.1.CDS.1"/>
    </source>
</evidence>
<evidence type="ECO:0000313" key="2">
    <source>
        <dbReference type="Proteomes" id="UP001732700"/>
    </source>
</evidence>
<reference evidence="1" key="2">
    <citation type="submission" date="2025-09" db="UniProtKB">
        <authorList>
            <consortium name="EnsemblPlants"/>
        </authorList>
    </citation>
    <scope>IDENTIFICATION</scope>
</reference>
<name>A0ACD5UQR2_AVESA</name>
<keyword evidence="2" id="KW-1185">Reference proteome</keyword>
<reference evidence="1" key="1">
    <citation type="submission" date="2021-05" db="EMBL/GenBank/DDBJ databases">
        <authorList>
            <person name="Scholz U."/>
            <person name="Mascher M."/>
            <person name="Fiebig A."/>
        </authorList>
    </citation>
    <scope>NUCLEOTIDE SEQUENCE [LARGE SCALE GENOMIC DNA]</scope>
</reference>
<dbReference type="Proteomes" id="UP001732700">
    <property type="component" value="Chromosome 2C"/>
</dbReference>
<accession>A0ACD5UQR2</accession>
<dbReference type="EnsemblPlants" id="AVESA.00010b.r2.2CG0295710.1">
    <property type="protein sequence ID" value="AVESA.00010b.r2.2CG0295710.1.CDS.1"/>
    <property type="gene ID" value="AVESA.00010b.r2.2CG0295710"/>
</dbReference>
<sequence length="526" mass="55871">MTRARSRSVLAPRLTLPATVVDDTVAAAGVLLHKWHPEDSSSAGRSLFLDSTSPDEADAFLRATKDLHRAMLSHASGLTLTTKDLHGGGHGLIHAQELLDTAMRRLDLELHTLLDSIPNVLHFDQEDEDADDNDIQSTDGLTQTCAHLRAIADAMLDTGYGSECVSIFKARRSASVAVALQRLHGSSPSLQQAAIQKLAWEQIDPRMQSWLAGARAAFASVFAGERELFDRVFVDDNACVGDAVFSAVADDQAMSILAVAEAAVARAKRAPERLFRVLDVNDALTETIIPAAVAAFGNKSEVTARAVMLAVTKVSDAVRGMVASFEAAIEKETTKATVPGGAVHPLTRYVMNYLLFLADYDNALARIYSVEQFTDTSPSVGSGSGGTAGSSSSVGSGNGGTAGSSSSVGSGNGGTAGSSSSTSSLSTTLRTLSLWSNPIRWLVTVLMRKLDAKAGNYREAAQGYLFLANNTHYMAQKVGSSTKLKAVLGEDWAEAQRAKARGYADVYVRSQASYTQSDSLTSTYFY</sequence>
<protein>
    <submittedName>
        <fullName evidence="1">Uncharacterized protein</fullName>
    </submittedName>
</protein>
<organism evidence="1 2">
    <name type="scientific">Avena sativa</name>
    <name type="common">Oat</name>
    <dbReference type="NCBI Taxonomy" id="4498"/>
    <lineage>
        <taxon>Eukaryota</taxon>
        <taxon>Viridiplantae</taxon>
        <taxon>Streptophyta</taxon>
        <taxon>Embryophyta</taxon>
        <taxon>Tracheophyta</taxon>
        <taxon>Spermatophyta</taxon>
        <taxon>Magnoliopsida</taxon>
        <taxon>Liliopsida</taxon>
        <taxon>Poales</taxon>
        <taxon>Poaceae</taxon>
        <taxon>BOP clade</taxon>
        <taxon>Pooideae</taxon>
        <taxon>Poodae</taxon>
        <taxon>Poeae</taxon>
        <taxon>Poeae Chloroplast Group 1 (Aveneae type)</taxon>
        <taxon>Aveninae</taxon>
        <taxon>Avena</taxon>
    </lineage>
</organism>